<feature type="domain" description="FHA" evidence="2">
    <location>
        <begin position="28"/>
        <end position="78"/>
    </location>
</feature>
<dbReference type="Gene3D" id="2.60.200.20">
    <property type="match status" value="1"/>
</dbReference>
<dbReference type="InterPro" id="IPR017735">
    <property type="entry name" value="T6SS_FHA"/>
</dbReference>
<accession>A0A2S3UNG9</accession>
<feature type="compositionally biased region" description="Low complexity" evidence="1">
    <location>
        <begin position="126"/>
        <end position="137"/>
    </location>
</feature>
<feature type="compositionally biased region" description="Low complexity" evidence="1">
    <location>
        <begin position="360"/>
        <end position="377"/>
    </location>
</feature>
<reference evidence="3 4" key="1">
    <citation type="submission" date="2018-01" db="EMBL/GenBank/DDBJ databases">
        <title>Genomic Encyclopedia of Archaeal and Bacterial Type Strains, Phase II (KMG-II): from individual species to whole genera.</title>
        <authorList>
            <person name="Goeker M."/>
        </authorList>
    </citation>
    <scope>NUCLEOTIDE SEQUENCE [LARGE SCALE GENOMIC DNA]</scope>
    <source>
        <strain evidence="3 4">DSM 17023</strain>
    </source>
</reference>
<feature type="region of interest" description="Disordered" evidence="1">
    <location>
        <begin position="108"/>
        <end position="388"/>
    </location>
</feature>
<name>A0A2S3UNG9_9HYPH</name>
<dbReference type="Pfam" id="PF00498">
    <property type="entry name" value="FHA"/>
    <property type="match status" value="1"/>
</dbReference>
<dbReference type="InterPro" id="IPR000253">
    <property type="entry name" value="FHA_dom"/>
</dbReference>
<feature type="compositionally biased region" description="Gly residues" evidence="1">
    <location>
        <begin position="160"/>
        <end position="169"/>
    </location>
</feature>
<evidence type="ECO:0000313" key="3">
    <source>
        <dbReference type="EMBL" id="POF29262.1"/>
    </source>
</evidence>
<dbReference type="InterPro" id="IPR008984">
    <property type="entry name" value="SMAD_FHA_dom_sf"/>
</dbReference>
<dbReference type="EMBL" id="PPCN01000009">
    <property type="protein sequence ID" value="POF29262.1"/>
    <property type="molecule type" value="Genomic_DNA"/>
</dbReference>
<feature type="compositionally biased region" description="Low complexity" evidence="1">
    <location>
        <begin position="314"/>
        <end position="344"/>
    </location>
</feature>
<comment type="caution">
    <text evidence="3">The sequence shown here is derived from an EMBL/GenBank/DDBJ whole genome shotgun (WGS) entry which is preliminary data.</text>
</comment>
<dbReference type="InterPro" id="IPR046883">
    <property type="entry name" value="T6SS_FHA_C"/>
</dbReference>
<evidence type="ECO:0000256" key="1">
    <source>
        <dbReference type="SAM" id="MobiDB-lite"/>
    </source>
</evidence>
<feature type="compositionally biased region" description="Pro residues" evidence="1">
    <location>
        <begin position="345"/>
        <end position="359"/>
    </location>
</feature>
<dbReference type="Proteomes" id="UP000236959">
    <property type="component" value="Unassembled WGS sequence"/>
</dbReference>
<feature type="compositionally biased region" description="Polar residues" evidence="1">
    <location>
        <begin position="293"/>
        <end position="302"/>
    </location>
</feature>
<dbReference type="AlphaFoldDB" id="A0A2S3UNG9"/>
<sequence length="592" mass="62184">MRITLQIENVDRLETGGQVSYSCADRGFDIGRHEHLDWSLPDPHRVISGKHCEVRFEGGQFVLHDISTNGTFLNGSPNRMDRAHALRSGDRLMIGDYVITVALEEGESVGGGMPASSPAMPHGEAPRWSAPQSAAPSAPDPAWPSSPSAPEQAPYPVQDTGGGPWGGPSAGMEGRHAPPSSAPGVGTPADDVWSQQGHGWGSADPALYDPQAQFAEREAARPAQADPLDHLAAQPDLSPAEPAPAQVQPAVSSASPFPPLSGASAEPEQPLFGMPDLGASGEQEQSVPPPHPQTVSPETGTASPFPEASSWIDPETAAPAPAAEPGIPAAPTNKTEVPPAGAAPVPAPAQPPVPAPAPVPASAQPLAVAPAEAAPVPDRADVSAAPRPPEAGTDFIKAFAQGAGIPETVLQGRDPEEFAREIGSILQGVTGDLMGLLQARSQVKAMTRNANRTLISRSGNNALKFSPTPQMALQTMFSQGAEDNGYLPMDKAMHAAFKDIQKHHVWTYSAMQKAAARFDDTLSPKAIEREGQAAKSPFGGQKAKLWERMQERWTSLSGAYDDGLVGVFTQYFTESYEELTSEDPEQQSGLID</sequence>
<dbReference type="Pfam" id="PF20232">
    <property type="entry name" value="T6SS_FHA_C"/>
    <property type="match status" value="1"/>
</dbReference>
<dbReference type="PROSITE" id="PS50006">
    <property type="entry name" value="FHA_DOMAIN"/>
    <property type="match status" value="1"/>
</dbReference>
<dbReference type="SMART" id="SM00240">
    <property type="entry name" value="FHA"/>
    <property type="match status" value="1"/>
</dbReference>
<protein>
    <submittedName>
        <fullName evidence="3">Type VI secretion system protein ImpI</fullName>
    </submittedName>
</protein>
<dbReference type="OrthoDB" id="273564at2"/>
<feature type="compositionally biased region" description="Low complexity" evidence="1">
    <location>
        <begin position="238"/>
        <end position="255"/>
    </location>
</feature>
<feature type="compositionally biased region" description="Low complexity" evidence="1">
    <location>
        <begin position="145"/>
        <end position="159"/>
    </location>
</feature>
<gene>
    <name evidence="3" type="ORF">CLV41_10932</name>
</gene>
<dbReference type="NCBIfam" id="TIGR03354">
    <property type="entry name" value="VI_FHA"/>
    <property type="match status" value="2"/>
</dbReference>
<evidence type="ECO:0000313" key="4">
    <source>
        <dbReference type="Proteomes" id="UP000236959"/>
    </source>
</evidence>
<proteinExistence type="predicted"/>
<dbReference type="CDD" id="cd00060">
    <property type="entry name" value="FHA"/>
    <property type="match status" value="1"/>
</dbReference>
<dbReference type="RefSeq" id="WP_103223952.1">
    <property type="nucleotide sequence ID" value="NZ_PPCN01000009.1"/>
</dbReference>
<keyword evidence="4" id="KW-1185">Reference proteome</keyword>
<dbReference type="SUPFAM" id="SSF49879">
    <property type="entry name" value="SMAD/FHA domain"/>
    <property type="match status" value="1"/>
</dbReference>
<organism evidence="3 4">
    <name type="scientific">Roseibium marinum</name>
    <dbReference type="NCBI Taxonomy" id="281252"/>
    <lineage>
        <taxon>Bacteria</taxon>
        <taxon>Pseudomonadati</taxon>
        <taxon>Pseudomonadota</taxon>
        <taxon>Alphaproteobacteria</taxon>
        <taxon>Hyphomicrobiales</taxon>
        <taxon>Stappiaceae</taxon>
        <taxon>Roseibium</taxon>
    </lineage>
</organism>
<evidence type="ECO:0000259" key="2">
    <source>
        <dbReference type="PROSITE" id="PS50006"/>
    </source>
</evidence>